<organism evidence="1 2">
    <name type="scientific">Micromonospora azadirachtae</name>
    <dbReference type="NCBI Taxonomy" id="1970735"/>
    <lineage>
        <taxon>Bacteria</taxon>
        <taxon>Bacillati</taxon>
        <taxon>Actinomycetota</taxon>
        <taxon>Actinomycetes</taxon>
        <taxon>Micromonosporales</taxon>
        <taxon>Micromonosporaceae</taxon>
        <taxon>Micromonospora</taxon>
    </lineage>
</organism>
<gene>
    <name evidence="1" type="ORF">ACFQZ8_02465</name>
</gene>
<proteinExistence type="predicted"/>
<keyword evidence="2" id="KW-1185">Reference proteome</keyword>
<sequence length="182" mass="20553">MNALVGNVFFDTCTLWNFAVVDRLDLLEIRYGWRARWTETISFEIGEGYRCGEPRLRRVQEALWLGDPVEVDGDRRALREIDLIRQAMGGTSADPLKHLGEAEVLYHLQRREPSGIFVTDDRPALDFALRRGIFALDTSQVLAESFSQGEIGCPEAFDLIVEMAANDRGVRVPTNHMAICPT</sequence>
<reference evidence="2" key="1">
    <citation type="journal article" date="2019" name="Int. J. Syst. Evol. Microbiol.">
        <title>The Global Catalogue of Microorganisms (GCM) 10K type strain sequencing project: providing services to taxonomists for standard genome sequencing and annotation.</title>
        <authorList>
            <consortium name="The Broad Institute Genomics Platform"/>
            <consortium name="The Broad Institute Genome Sequencing Center for Infectious Disease"/>
            <person name="Wu L."/>
            <person name="Ma J."/>
        </authorList>
    </citation>
    <scope>NUCLEOTIDE SEQUENCE [LARGE SCALE GENOMIC DNA]</scope>
    <source>
        <strain evidence="2">JCM 32148</strain>
    </source>
</reference>
<comment type="caution">
    <text evidence="1">The sequence shown here is derived from an EMBL/GenBank/DDBJ whole genome shotgun (WGS) entry which is preliminary data.</text>
</comment>
<dbReference type="EMBL" id="JBHTHM010000045">
    <property type="protein sequence ID" value="MFD0782794.1"/>
    <property type="molecule type" value="Genomic_DNA"/>
</dbReference>
<protein>
    <recommendedName>
        <fullName evidence="3">PIN domain-containing protein</fullName>
    </recommendedName>
</protein>
<evidence type="ECO:0008006" key="3">
    <source>
        <dbReference type="Google" id="ProtNLM"/>
    </source>
</evidence>
<name>A0ABW2ZX17_9ACTN</name>
<evidence type="ECO:0000313" key="1">
    <source>
        <dbReference type="EMBL" id="MFD0782794.1"/>
    </source>
</evidence>
<accession>A0ABW2ZX17</accession>
<evidence type="ECO:0000313" key="2">
    <source>
        <dbReference type="Proteomes" id="UP001597053"/>
    </source>
</evidence>
<dbReference type="Proteomes" id="UP001597053">
    <property type="component" value="Unassembled WGS sequence"/>
</dbReference>